<dbReference type="GO" id="GO:0005507">
    <property type="term" value="F:copper ion binding"/>
    <property type="evidence" value="ECO:0007669"/>
    <property type="project" value="InterPro"/>
</dbReference>
<keyword evidence="1" id="KW-0479">Metal-binding</keyword>
<evidence type="ECO:0000313" key="4">
    <source>
        <dbReference type="Proteomes" id="UP000627715"/>
    </source>
</evidence>
<accession>A0A917GIV1</accession>
<dbReference type="EMBL" id="BMIY01000001">
    <property type="protein sequence ID" value="GGG47486.1"/>
    <property type="molecule type" value="Genomic_DNA"/>
</dbReference>
<comment type="caution">
    <text evidence="3">The sequence shown here is derived from an EMBL/GenBank/DDBJ whole genome shotgun (WGS) entry which is preliminary data.</text>
</comment>
<organism evidence="3 4">
    <name type="scientific">Pseudohongiella nitratireducens</name>
    <dbReference type="NCBI Taxonomy" id="1768907"/>
    <lineage>
        <taxon>Bacteria</taxon>
        <taxon>Pseudomonadati</taxon>
        <taxon>Pseudomonadota</taxon>
        <taxon>Gammaproteobacteria</taxon>
        <taxon>Pseudomonadales</taxon>
        <taxon>Pseudohongiellaceae</taxon>
        <taxon>Pseudohongiella</taxon>
    </lineage>
</organism>
<sequence>MPGMGSDHCAGIINKTIGRLDGIDQIETNIAKHKVSVRSLASGPDGEALKHAVEGAGYDVASVREVGGRTFRVTVPGMGSDHCAGIIKSTLARHDGVQTTSTNIANHTVSVVVGSDGPTENELKELIEGAGYDVAAVALEGDASQEEDSAVEEAYLKLALRRFWIAAVPTTLIMCSNSDLI</sequence>
<dbReference type="InterPro" id="IPR036163">
    <property type="entry name" value="HMA_dom_sf"/>
</dbReference>
<reference evidence="3" key="1">
    <citation type="journal article" date="2014" name="Int. J. Syst. Evol. Microbiol.">
        <title>Complete genome sequence of Corynebacterium casei LMG S-19264T (=DSM 44701T), isolated from a smear-ripened cheese.</title>
        <authorList>
            <consortium name="US DOE Joint Genome Institute (JGI-PGF)"/>
            <person name="Walter F."/>
            <person name="Albersmeier A."/>
            <person name="Kalinowski J."/>
            <person name="Ruckert C."/>
        </authorList>
    </citation>
    <scope>NUCLEOTIDE SEQUENCE</scope>
    <source>
        <strain evidence="3">CGMCC 1.15425</strain>
    </source>
</reference>
<dbReference type="PROSITE" id="PS50846">
    <property type="entry name" value="HMA_2"/>
    <property type="match status" value="2"/>
</dbReference>
<proteinExistence type="predicted"/>
<dbReference type="NCBIfam" id="TIGR00003">
    <property type="entry name" value="copper ion binding protein"/>
    <property type="match status" value="1"/>
</dbReference>
<name>A0A917GIV1_9GAMM</name>
<dbReference type="PANTHER" id="PTHR46594">
    <property type="entry name" value="P-TYPE CATION-TRANSPORTING ATPASE"/>
    <property type="match status" value="1"/>
</dbReference>
<reference evidence="3" key="2">
    <citation type="submission" date="2020-09" db="EMBL/GenBank/DDBJ databases">
        <authorList>
            <person name="Sun Q."/>
            <person name="Zhou Y."/>
        </authorList>
    </citation>
    <scope>NUCLEOTIDE SEQUENCE</scope>
    <source>
        <strain evidence="3">CGMCC 1.15425</strain>
    </source>
</reference>
<dbReference type="InterPro" id="IPR006122">
    <property type="entry name" value="HMA_Cu_ion-bd"/>
</dbReference>
<gene>
    <name evidence="3" type="ORF">GCM10011403_00700</name>
</gene>
<feature type="domain" description="HMA" evidence="2">
    <location>
        <begin position="1"/>
        <end position="61"/>
    </location>
</feature>
<dbReference type="RefSeq" id="WP_267890018.1">
    <property type="nucleotide sequence ID" value="NZ_BMIY01000001.1"/>
</dbReference>
<evidence type="ECO:0000259" key="2">
    <source>
        <dbReference type="PROSITE" id="PS50846"/>
    </source>
</evidence>
<dbReference type="PANTHER" id="PTHR46594:SF4">
    <property type="entry name" value="P-TYPE CATION-TRANSPORTING ATPASE"/>
    <property type="match status" value="1"/>
</dbReference>
<dbReference type="Gene3D" id="3.30.70.100">
    <property type="match status" value="2"/>
</dbReference>
<dbReference type="AlphaFoldDB" id="A0A917GIV1"/>
<dbReference type="CDD" id="cd00371">
    <property type="entry name" value="HMA"/>
    <property type="match status" value="2"/>
</dbReference>
<dbReference type="Pfam" id="PF00403">
    <property type="entry name" value="HMA"/>
    <property type="match status" value="2"/>
</dbReference>
<dbReference type="SUPFAM" id="SSF55008">
    <property type="entry name" value="HMA, heavy metal-associated domain"/>
    <property type="match status" value="2"/>
</dbReference>
<dbReference type="InterPro" id="IPR006121">
    <property type="entry name" value="HMA_dom"/>
</dbReference>
<keyword evidence="4" id="KW-1185">Reference proteome</keyword>
<feature type="domain" description="HMA" evidence="2">
    <location>
        <begin position="69"/>
        <end position="135"/>
    </location>
</feature>
<evidence type="ECO:0000256" key="1">
    <source>
        <dbReference type="ARBA" id="ARBA00022723"/>
    </source>
</evidence>
<protein>
    <recommendedName>
        <fullName evidence="2">HMA domain-containing protein</fullName>
    </recommendedName>
</protein>
<evidence type="ECO:0000313" key="3">
    <source>
        <dbReference type="EMBL" id="GGG47486.1"/>
    </source>
</evidence>
<dbReference type="Proteomes" id="UP000627715">
    <property type="component" value="Unassembled WGS sequence"/>
</dbReference>